<dbReference type="EMBL" id="KE145369">
    <property type="protein sequence ID" value="EPE27931.1"/>
    <property type="molecule type" value="Genomic_DNA"/>
</dbReference>
<dbReference type="InterPro" id="IPR013087">
    <property type="entry name" value="Znf_C2H2_type"/>
</dbReference>
<dbReference type="KEGG" id="glz:GLAREA_04722"/>
<proteinExistence type="predicted"/>
<reference evidence="2 3" key="1">
    <citation type="journal article" date="2013" name="BMC Genomics">
        <title>Genomics-driven discovery of the pneumocandin biosynthetic gene cluster in the fungus Glarea lozoyensis.</title>
        <authorList>
            <person name="Chen L."/>
            <person name="Yue Q."/>
            <person name="Zhang X."/>
            <person name="Xiang M."/>
            <person name="Wang C."/>
            <person name="Li S."/>
            <person name="Che Y."/>
            <person name="Ortiz-Lopez F.J."/>
            <person name="Bills G.F."/>
            <person name="Liu X."/>
            <person name="An Z."/>
        </authorList>
    </citation>
    <scope>NUCLEOTIDE SEQUENCE [LARGE SCALE GENOMIC DNA]</scope>
    <source>
        <strain evidence="3">ATCC 20868 / MF5171</strain>
    </source>
</reference>
<organism evidence="2 3">
    <name type="scientific">Glarea lozoyensis (strain ATCC 20868 / MF5171)</name>
    <dbReference type="NCBI Taxonomy" id="1116229"/>
    <lineage>
        <taxon>Eukaryota</taxon>
        <taxon>Fungi</taxon>
        <taxon>Dikarya</taxon>
        <taxon>Ascomycota</taxon>
        <taxon>Pezizomycotina</taxon>
        <taxon>Leotiomycetes</taxon>
        <taxon>Helotiales</taxon>
        <taxon>Helotiaceae</taxon>
        <taxon>Glarea</taxon>
    </lineage>
</organism>
<dbReference type="PANTHER" id="PTHR33112">
    <property type="entry name" value="DOMAIN PROTEIN, PUTATIVE-RELATED"/>
    <property type="match status" value="1"/>
</dbReference>
<dbReference type="OrthoDB" id="2958217at2759"/>
<dbReference type="PANTHER" id="PTHR33112:SF8">
    <property type="entry name" value="HETEROKARYON INCOMPATIBILITY DOMAIN-CONTAINING PROTEIN"/>
    <property type="match status" value="1"/>
</dbReference>
<evidence type="ECO:0000313" key="3">
    <source>
        <dbReference type="Proteomes" id="UP000016922"/>
    </source>
</evidence>
<dbReference type="OMA" id="WECRSQQ"/>
<accession>S3D7E6</accession>
<dbReference type="STRING" id="1116229.S3D7E6"/>
<feature type="domain" description="C2H2-type" evidence="1">
    <location>
        <begin position="14"/>
        <end position="35"/>
    </location>
</feature>
<dbReference type="GeneID" id="19463777"/>
<dbReference type="eggNOG" id="ENOG502S8TM">
    <property type="taxonomic scope" value="Eukaryota"/>
</dbReference>
<dbReference type="PROSITE" id="PS00028">
    <property type="entry name" value="ZINC_FINGER_C2H2_1"/>
    <property type="match status" value="1"/>
</dbReference>
<evidence type="ECO:0000313" key="2">
    <source>
        <dbReference type="EMBL" id="EPE27931.1"/>
    </source>
</evidence>
<gene>
    <name evidence="2" type="ORF">GLAREA_04722</name>
</gene>
<dbReference type="AlphaFoldDB" id="S3D7E6"/>
<dbReference type="RefSeq" id="XP_008085290.1">
    <property type="nucleotide sequence ID" value="XM_008087099.1"/>
</dbReference>
<evidence type="ECO:0000259" key="1">
    <source>
        <dbReference type="PROSITE" id="PS00028"/>
    </source>
</evidence>
<name>S3D7E6_GLAL2</name>
<protein>
    <submittedName>
        <fullName evidence="2">Heterokaryon incompatibility protein</fullName>
    </submittedName>
</protein>
<sequence>MLCDTCQRIFSHYCEECEETFDQGNPYTGHYLPHHSSFDSLQKASEASCQICIHLIPFFVSTNTDKVDPVTSVRIWKSSESQGFGLTIFGHKTSPDQPGSKNVARTFLAISEVLIEPTKTHGLSSDQIVLPDSTDSVKLRAQMREWISDCCHKHRSSRRTRKNFRHYMPTRLLQVSGLSGDDQIRLVNSADHFDNTRTNNYMTLSHRWGKGDFLKLEKFNKTSLQSSILLKSLPKTYRDAVEVTRWLGVQYLWIDSLCIVQDDVVEWRLEASHMADVYSFSYCNIASTGAFDASHGLWFPRDPKMIEATIVQPLWPQAAGGSFVVMTPAETIHHQFITQPLMSRAWVVQERILAPRALHFSPSQVFWECEHMFACEAIPKNFPTDFADIFSDGGYFNPWNNNITYWDDLIQVYSSCSLTYPGDKLIALSGVARRAHELVPKTYDVYLAGMWKSSIFNNLLWHLARLEHPPRKLYRGSEYRAPSWSWASVDGRINNFFIYRHQDKYVIQPLATLDSYNIQTACTDPFGQVLSARLTLNGFVFRVCFSNIAVQEPGGLSQSEVRIESMESMRGDILKEAKSLLNPYLRFDDLTVEKGIASGEKYDLPFHGIIIRSLQPLPGVTLNPQMHGLILRETRTNEFERVGIFQLTTSITEMESMLSSLSEERIVLI</sequence>
<keyword evidence="3" id="KW-1185">Reference proteome</keyword>
<dbReference type="InterPro" id="IPR010730">
    <property type="entry name" value="HET"/>
</dbReference>
<dbReference type="Proteomes" id="UP000016922">
    <property type="component" value="Unassembled WGS sequence"/>
</dbReference>
<dbReference type="Pfam" id="PF06985">
    <property type="entry name" value="HET"/>
    <property type="match status" value="1"/>
</dbReference>
<dbReference type="HOGENOM" id="CLU_002639_3_0_1"/>